<keyword evidence="4" id="KW-1185">Reference proteome</keyword>
<feature type="transmembrane region" description="Helical" evidence="1">
    <location>
        <begin position="12"/>
        <end position="30"/>
    </location>
</feature>
<comment type="caution">
    <text evidence="3">The sequence shown here is derived from an EMBL/GenBank/DDBJ whole genome shotgun (WGS) entry which is preliminary data.</text>
</comment>
<protein>
    <recommendedName>
        <fullName evidence="2">Type 4 fimbrial biogenesis protein PilX N-terminal domain-containing protein</fullName>
    </recommendedName>
</protein>
<evidence type="ECO:0000259" key="2">
    <source>
        <dbReference type="Pfam" id="PF14341"/>
    </source>
</evidence>
<proteinExistence type="predicted"/>
<organism evidence="3 4">
    <name type="scientific">Kistimonas scapharcae</name>
    <dbReference type="NCBI Taxonomy" id="1036133"/>
    <lineage>
        <taxon>Bacteria</taxon>
        <taxon>Pseudomonadati</taxon>
        <taxon>Pseudomonadota</taxon>
        <taxon>Gammaproteobacteria</taxon>
        <taxon>Oceanospirillales</taxon>
        <taxon>Endozoicomonadaceae</taxon>
        <taxon>Kistimonas</taxon>
    </lineage>
</organism>
<reference evidence="4" key="1">
    <citation type="journal article" date="2019" name="Int. J. Syst. Evol. Microbiol.">
        <title>The Global Catalogue of Microorganisms (GCM) 10K type strain sequencing project: providing services to taxonomists for standard genome sequencing and annotation.</title>
        <authorList>
            <consortium name="The Broad Institute Genomics Platform"/>
            <consortium name="The Broad Institute Genome Sequencing Center for Infectious Disease"/>
            <person name="Wu L."/>
            <person name="Ma J."/>
        </authorList>
    </citation>
    <scope>NUCLEOTIDE SEQUENCE [LARGE SCALE GENOMIC DNA]</scope>
    <source>
        <strain evidence="4">JCM 17805</strain>
    </source>
</reference>
<feature type="domain" description="Type 4 fimbrial biogenesis protein PilX N-terminal" evidence="2">
    <location>
        <begin position="8"/>
        <end position="58"/>
    </location>
</feature>
<sequence>MDVARPESGSALIMALITLLVLTLLGTTSLDNAIMEQRMARGNVDHETAFQNAELGLRSIENRLLDYSSFATLESELTGEGVYYSSLSSNYLNTSFWASVPVYSNGQVLTGSDANIVDQAGLGITMVIIEYIKEVNDSLGVGSSSSSKIYYFRVTSLGTDTTYTVANANAGDRPRTLTMVQSILAVRLNP</sequence>
<dbReference type="RefSeq" id="WP_345197548.1">
    <property type="nucleotide sequence ID" value="NZ_BAABFL010000442.1"/>
</dbReference>
<evidence type="ECO:0000313" key="3">
    <source>
        <dbReference type="EMBL" id="GAA4651206.1"/>
    </source>
</evidence>
<accession>A0ABP8V5N5</accession>
<dbReference type="InterPro" id="IPR025746">
    <property type="entry name" value="PilX_N_dom"/>
</dbReference>
<keyword evidence="1" id="KW-0472">Membrane</keyword>
<dbReference type="Proteomes" id="UP001500604">
    <property type="component" value="Unassembled WGS sequence"/>
</dbReference>
<name>A0ABP8V5N5_9GAMM</name>
<keyword evidence="1" id="KW-0812">Transmembrane</keyword>
<evidence type="ECO:0000256" key="1">
    <source>
        <dbReference type="SAM" id="Phobius"/>
    </source>
</evidence>
<dbReference type="Pfam" id="PF14341">
    <property type="entry name" value="PilX_N"/>
    <property type="match status" value="1"/>
</dbReference>
<dbReference type="EMBL" id="BAABFL010000442">
    <property type="protein sequence ID" value="GAA4651206.1"/>
    <property type="molecule type" value="Genomic_DNA"/>
</dbReference>
<evidence type="ECO:0000313" key="4">
    <source>
        <dbReference type="Proteomes" id="UP001500604"/>
    </source>
</evidence>
<keyword evidence="1" id="KW-1133">Transmembrane helix</keyword>
<gene>
    <name evidence="3" type="ORF">GCM10023116_34890</name>
</gene>